<feature type="compositionally biased region" description="Low complexity" evidence="1">
    <location>
        <begin position="271"/>
        <end position="280"/>
    </location>
</feature>
<feature type="region of interest" description="Disordered" evidence="1">
    <location>
        <begin position="128"/>
        <end position="150"/>
    </location>
</feature>
<comment type="caution">
    <text evidence="2">The sequence shown here is derived from an EMBL/GenBank/DDBJ whole genome shotgun (WGS) entry which is preliminary data.</text>
</comment>
<evidence type="ECO:0000313" key="2">
    <source>
        <dbReference type="EMBL" id="KAK7264917.1"/>
    </source>
</evidence>
<feature type="region of interest" description="Disordered" evidence="1">
    <location>
        <begin position="256"/>
        <end position="292"/>
    </location>
</feature>
<dbReference type="Gene3D" id="1.25.40.10">
    <property type="entry name" value="Tetratricopeptide repeat domain"/>
    <property type="match status" value="1"/>
</dbReference>
<gene>
    <name evidence="2" type="ORF">RJT34_32530</name>
</gene>
<feature type="compositionally biased region" description="Pro residues" evidence="1">
    <location>
        <begin position="281"/>
        <end position="292"/>
    </location>
</feature>
<evidence type="ECO:0000313" key="3">
    <source>
        <dbReference type="Proteomes" id="UP001359559"/>
    </source>
</evidence>
<dbReference type="AlphaFoldDB" id="A0AAN9EW86"/>
<evidence type="ECO:0000256" key="1">
    <source>
        <dbReference type="SAM" id="MobiDB-lite"/>
    </source>
</evidence>
<dbReference type="InterPro" id="IPR011990">
    <property type="entry name" value="TPR-like_helical_dom_sf"/>
</dbReference>
<protein>
    <submittedName>
        <fullName evidence="2">Uncharacterized protein</fullName>
    </submittedName>
</protein>
<feature type="compositionally biased region" description="Acidic residues" evidence="1">
    <location>
        <begin position="256"/>
        <end position="267"/>
    </location>
</feature>
<proteinExistence type="predicted"/>
<sequence length="292" mass="31880">MTTTTMLLRSSSTPILNSYVPHSNSKDSLHEPEILHRIPTTCSLTLSASSSSLSPIDASPNKMTRAVSETDLSARYKRKPLGRRVFDEDEDESKVGARARTPSFGSALFSFSELDEVDSGVGSSARVLIEGGSGGGDDNRDGGGSVFWDSNHENDSTDLYYRTMIDANPGNPLFLSNYARYLKEVRGDYVKAEEYCSRAILANPNDGGLLSMYADLIWESHKDSSRAETYFDQAVKAAPDDCYVLASYAHFLWDAEEEEDDAEVQEDSSEKSSSWFSGAALPPPPPPLAATT</sequence>
<reference evidence="2 3" key="1">
    <citation type="submission" date="2024-01" db="EMBL/GenBank/DDBJ databases">
        <title>The genomes of 5 underutilized Papilionoideae crops provide insights into root nodulation and disease resistance.</title>
        <authorList>
            <person name="Yuan L."/>
        </authorList>
    </citation>
    <scope>NUCLEOTIDE SEQUENCE [LARGE SCALE GENOMIC DNA]</scope>
    <source>
        <strain evidence="2">LY-2023</strain>
        <tissue evidence="2">Leaf</tissue>
    </source>
</reference>
<dbReference type="PANTHER" id="PTHR26312">
    <property type="entry name" value="TETRATRICOPEPTIDE REPEAT PROTEIN 5"/>
    <property type="match status" value="1"/>
</dbReference>
<organism evidence="2 3">
    <name type="scientific">Clitoria ternatea</name>
    <name type="common">Butterfly pea</name>
    <dbReference type="NCBI Taxonomy" id="43366"/>
    <lineage>
        <taxon>Eukaryota</taxon>
        <taxon>Viridiplantae</taxon>
        <taxon>Streptophyta</taxon>
        <taxon>Embryophyta</taxon>
        <taxon>Tracheophyta</taxon>
        <taxon>Spermatophyta</taxon>
        <taxon>Magnoliopsida</taxon>
        <taxon>eudicotyledons</taxon>
        <taxon>Gunneridae</taxon>
        <taxon>Pentapetalae</taxon>
        <taxon>rosids</taxon>
        <taxon>fabids</taxon>
        <taxon>Fabales</taxon>
        <taxon>Fabaceae</taxon>
        <taxon>Papilionoideae</taxon>
        <taxon>50 kb inversion clade</taxon>
        <taxon>NPAAA clade</taxon>
        <taxon>indigoferoid/millettioid clade</taxon>
        <taxon>Phaseoleae</taxon>
        <taxon>Clitoria</taxon>
    </lineage>
</organism>
<name>A0AAN9EW86_CLITE</name>
<accession>A0AAN9EW86</accession>
<dbReference type="PANTHER" id="PTHR26312:SF168">
    <property type="entry name" value="OS06G0606700 PROTEIN"/>
    <property type="match status" value="1"/>
</dbReference>
<dbReference type="EMBL" id="JAYKXN010000008">
    <property type="protein sequence ID" value="KAK7264917.1"/>
    <property type="molecule type" value="Genomic_DNA"/>
</dbReference>
<keyword evidence="3" id="KW-1185">Reference proteome</keyword>
<dbReference type="SUPFAM" id="SSF48452">
    <property type="entry name" value="TPR-like"/>
    <property type="match status" value="1"/>
</dbReference>
<dbReference type="Proteomes" id="UP001359559">
    <property type="component" value="Unassembled WGS sequence"/>
</dbReference>